<sequence length="488" mass="53822">MPAIFLSHPLECAVTLLLLDVAFWRFIPETLKYWRLAGRLIVFLLYSTILLKAGMSPLKAAPWSEEPLLHLVSMGLEIIWWLLGARTLTILINTLFIPEVGKKSRLLTDVLGAVIFLIAVIAATAYVMGLPVKGLLATSGAVAIIMGLALQSTLSDVFSGIVLNTTKPYQLNDWIVVESTEGKVVEINWRSTHLLNGVGSLVILPNSLIAKTKIINLSRPSNVHGISIIIEVTPEARPRTVLEALDRAIKGCSELLTTPGASAKLKHAKAISIEYEINGFVRSMDQKTRVCNLLYDLAYRHLAATGVLLHNLSLPMVIPPQATHQKILLDGISIFRTLTDDEKLSLSTKMVGHEYPVGEEIITFGEVTNYLLIIESGVISVCLATQDGSVIEAGRMGPREVIGESGILKNTPMRAHFRTLTPTMVYRIEKDDLMPFIQARAEVGDALSNLLSLREHTGQTLLAEHESLPVAQHGFRQWIRRTSTWLKK</sequence>
<comment type="similarity">
    <text evidence="5">Belongs to the MscS (TC 1.A.23) family.</text>
</comment>
<dbReference type="RefSeq" id="WP_114898809.1">
    <property type="nucleotide sequence ID" value="NZ_CP031222.1"/>
</dbReference>
<keyword evidence="2 5" id="KW-0812">Transmembrane</keyword>
<comment type="subunit">
    <text evidence="5">Homoheptamer.</text>
</comment>
<comment type="function">
    <text evidence="5">Mechanosensitive channel that participates in the regulation of osmotic pressure changes within the cell, opening in response to stretch forces in the membrane lipid bilayer, without the need for other proteins. Contributes to normal resistance to hypoosmotic shock. Forms an ion channel of 1.0 nanosiemens conductance with a slight preference for anions.</text>
</comment>
<evidence type="ECO:0000256" key="1">
    <source>
        <dbReference type="ARBA" id="ARBA00004370"/>
    </source>
</evidence>
<dbReference type="InterPro" id="IPR045275">
    <property type="entry name" value="MscS_archaea/bacteria_type"/>
</dbReference>
<keyword evidence="5" id="KW-0407">Ion channel</keyword>
<dbReference type="Gene3D" id="1.10.287.1260">
    <property type="match status" value="1"/>
</dbReference>
<accession>A0A345P5Z0</accession>
<evidence type="ECO:0000256" key="3">
    <source>
        <dbReference type="ARBA" id="ARBA00022989"/>
    </source>
</evidence>
<keyword evidence="5" id="KW-0813">Transport</keyword>
<dbReference type="PIRSF" id="PIRSF026673">
    <property type="entry name" value="UCP026673_ion_chan"/>
    <property type="match status" value="1"/>
</dbReference>
<dbReference type="InterPro" id="IPR010920">
    <property type="entry name" value="LSM_dom_sf"/>
</dbReference>
<dbReference type="KEGG" id="mbah:HYN46_07550"/>
<keyword evidence="5" id="KW-1003">Cell membrane</keyword>
<keyword evidence="5" id="KW-0997">Cell inner membrane</keyword>
<dbReference type="PROSITE" id="PS50042">
    <property type="entry name" value="CNMP_BINDING_3"/>
    <property type="match status" value="1"/>
</dbReference>
<feature type="transmembrane region" description="Helical" evidence="5">
    <location>
        <begin position="78"/>
        <end position="98"/>
    </location>
</feature>
<evidence type="ECO:0000256" key="2">
    <source>
        <dbReference type="ARBA" id="ARBA00022692"/>
    </source>
</evidence>
<evidence type="ECO:0000259" key="6">
    <source>
        <dbReference type="PROSITE" id="PS50042"/>
    </source>
</evidence>
<feature type="transmembrane region" description="Helical" evidence="5">
    <location>
        <begin position="110"/>
        <end position="128"/>
    </location>
</feature>
<dbReference type="InterPro" id="IPR018490">
    <property type="entry name" value="cNMP-bd_dom_sf"/>
</dbReference>
<name>A0A345P5Z0_9GAMM</name>
<dbReference type="PANTHER" id="PTHR30221:SF1">
    <property type="entry name" value="SMALL-CONDUCTANCE MECHANOSENSITIVE CHANNEL"/>
    <property type="match status" value="1"/>
</dbReference>
<dbReference type="InterPro" id="IPR000595">
    <property type="entry name" value="cNMP-bd_dom"/>
</dbReference>
<proteinExistence type="inferred from homology"/>
<evidence type="ECO:0000256" key="4">
    <source>
        <dbReference type="ARBA" id="ARBA00023136"/>
    </source>
</evidence>
<feature type="domain" description="Cyclic nucleotide-binding" evidence="6">
    <location>
        <begin position="334"/>
        <end position="437"/>
    </location>
</feature>
<keyword evidence="4 5" id="KW-0472">Membrane</keyword>
<dbReference type="Gene3D" id="2.30.30.60">
    <property type="match status" value="1"/>
</dbReference>
<dbReference type="AlphaFoldDB" id="A0A345P5Z0"/>
<gene>
    <name evidence="7" type="ORF">HYN46_07550</name>
</gene>
<evidence type="ECO:0000313" key="8">
    <source>
        <dbReference type="Proteomes" id="UP000253940"/>
    </source>
</evidence>
<dbReference type="Pfam" id="PF00027">
    <property type="entry name" value="cNMP_binding"/>
    <property type="match status" value="1"/>
</dbReference>
<feature type="transmembrane region" description="Helical" evidence="5">
    <location>
        <begin position="6"/>
        <end position="24"/>
    </location>
</feature>
<dbReference type="InterPro" id="IPR014710">
    <property type="entry name" value="RmlC-like_jellyroll"/>
</dbReference>
<dbReference type="GO" id="GO:0005886">
    <property type="term" value="C:plasma membrane"/>
    <property type="evidence" value="ECO:0007669"/>
    <property type="project" value="UniProtKB-SubCell"/>
</dbReference>
<dbReference type="EMBL" id="CP031222">
    <property type="protein sequence ID" value="AXI02699.1"/>
    <property type="molecule type" value="Genomic_DNA"/>
</dbReference>
<dbReference type="Proteomes" id="UP000253940">
    <property type="component" value="Chromosome"/>
</dbReference>
<dbReference type="OrthoDB" id="9775207at2"/>
<dbReference type="SUPFAM" id="SSF50182">
    <property type="entry name" value="Sm-like ribonucleoproteins"/>
    <property type="match status" value="1"/>
</dbReference>
<organism evidence="7 8">
    <name type="scientific">Aquirhabdus parva</name>
    <dbReference type="NCBI Taxonomy" id="2283318"/>
    <lineage>
        <taxon>Bacteria</taxon>
        <taxon>Pseudomonadati</taxon>
        <taxon>Pseudomonadota</taxon>
        <taxon>Gammaproteobacteria</taxon>
        <taxon>Moraxellales</taxon>
        <taxon>Moraxellaceae</taxon>
        <taxon>Aquirhabdus</taxon>
    </lineage>
</organism>
<evidence type="ECO:0000256" key="5">
    <source>
        <dbReference type="RuleBase" id="RU369025"/>
    </source>
</evidence>
<keyword evidence="3 5" id="KW-1133">Transmembrane helix</keyword>
<dbReference type="SMART" id="SM00100">
    <property type="entry name" value="cNMP"/>
    <property type="match status" value="1"/>
</dbReference>
<reference evidence="7 8" key="1">
    <citation type="submission" date="2018-07" db="EMBL/GenBank/DDBJ databases">
        <title>Genome sequencing of Moraxellaceae gen. HYN0046.</title>
        <authorList>
            <person name="Kim M."/>
            <person name="Yi H."/>
        </authorList>
    </citation>
    <scope>NUCLEOTIDE SEQUENCE [LARGE SCALE GENOMIC DNA]</scope>
    <source>
        <strain evidence="7 8">HYN0046</strain>
    </source>
</reference>
<protein>
    <recommendedName>
        <fullName evidence="5">Small-conductance mechanosensitive channel</fullName>
    </recommendedName>
</protein>
<dbReference type="CDD" id="cd00038">
    <property type="entry name" value="CAP_ED"/>
    <property type="match status" value="1"/>
</dbReference>
<feature type="transmembrane region" description="Helical" evidence="5">
    <location>
        <begin position="36"/>
        <end position="58"/>
    </location>
</feature>
<dbReference type="InterPro" id="IPR016846">
    <property type="entry name" value="cNMP-bd_ion_channel"/>
</dbReference>
<comment type="subcellular location">
    <subcellularLocation>
        <location evidence="5">Cell inner membrane</location>
        <topology evidence="5">Multi-pass membrane protein</topology>
    </subcellularLocation>
    <subcellularLocation>
        <location evidence="1">Membrane</location>
    </subcellularLocation>
</comment>
<dbReference type="Pfam" id="PF00924">
    <property type="entry name" value="MS_channel_2nd"/>
    <property type="match status" value="1"/>
</dbReference>
<dbReference type="Gene3D" id="2.60.120.10">
    <property type="entry name" value="Jelly Rolls"/>
    <property type="match status" value="1"/>
</dbReference>
<dbReference type="PANTHER" id="PTHR30221">
    <property type="entry name" value="SMALL-CONDUCTANCE MECHANOSENSITIVE CHANNEL"/>
    <property type="match status" value="1"/>
</dbReference>
<evidence type="ECO:0000313" key="7">
    <source>
        <dbReference type="EMBL" id="AXI02699.1"/>
    </source>
</evidence>
<dbReference type="InterPro" id="IPR006685">
    <property type="entry name" value="MscS_channel_2nd"/>
</dbReference>
<keyword evidence="5" id="KW-0406">Ion transport</keyword>
<dbReference type="SUPFAM" id="SSF51206">
    <property type="entry name" value="cAMP-binding domain-like"/>
    <property type="match status" value="1"/>
</dbReference>
<dbReference type="InterPro" id="IPR023408">
    <property type="entry name" value="MscS_beta-dom_sf"/>
</dbReference>
<dbReference type="GO" id="GO:0008381">
    <property type="term" value="F:mechanosensitive monoatomic ion channel activity"/>
    <property type="evidence" value="ECO:0007669"/>
    <property type="project" value="InterPro"/>
</dbReference>
<keyword evidence="8" id="KW-1185">Reference proteome</keyword>